<evidence type="ECO:0000256" key="5">
    <source>
        <dbReference type="ARBA" id="ARBA00022563"/>
    </source>
</evidence>
<protein>
    <recommendedName>
        <fullName evidence="8">GTP cyclohydrolase 1</fullName>
        <ecNumber evidence="8">3.5.4.16</ecNumber>
    </recommendedName>
    <alternativeName>
        <fullName evidence="8">GTP cyclohydrolase I</fullName>
        <shortName evidence="8">GTP-CH-I</shortName>
    </alternativeName>
</protein>
<organism evidence="10 11">
    <name type="scientific">Thalassobaculum fulvum</name>
    <dbReference type="NCBI Taxonomy" id="1633335"/>
    <lineage>
        <taxon>Bacteria</taxon>
        <taxon>Pseudomonadati</taxon>
        <taxon>Pseudomonadota</taxon>
        <taxon>Alphaproteobacteria</taxon>
        <taxon>Rhodospirillales</taxon>
        <taxon>Thalassobaculaceae</taxon>
        <taxon>Thalassobaculum</taxon>
    </lineage>
</organism>
<comment type="catalytic activity">
    <reaction evidence="1 8">
        <text>GTP + H2O = 7,8-dihydroneopterin 3'-triphosphate + formate + H(+)</text>
        <dbReference type="Rhea" id="RHEA:17473"/>
        <dbReference type="ChEBI" id="CHEBI:15377"/>
        <dbReference type="ChEBI" id="CHEBI:15378"/>
        <dbReference type="ChEBI" id="CHEBI:15740"/>
        <dbReference type="ChEBI" id="CHEBI:37565"/>
        <dbReference type="ChEBI" id="CHEBI:58462"/>
        <dbReference type="EC" id="3.5.4.16"/>
    </reaction>
</comment>
<dbReference type="AlphaFoldDB" id="A0A919CPA0"/>
<dbReference type="Gene3D" id="1.10.286.10">
    <property type="match status" value="1"/>
</dbReference>
<dbReference type="Proteomes" id="UP000630353">
    <property type="component" value="Unassembled WGS sequence"/>
</dbReference>
<dbReference type="GO" id="GO:0006729">
    <property type="term" value="P:tetrahydrobiopterin biosynthetic process"/>
    <property type="evidence" value="ECO:0007669"/>
    <property type="project" value="TreeGrafter"/>
</dbReference>
<feature type="domain" description="GTP cyclohydrolase I" evidence="9">
    <location>
        <begin position="31"/>
        <end position="208"/>
    </location>
</feature>
<evidence type="ECO:0000256" key="3">
    <source>
        <dbReference type="ARBA" id="ARBA00008085"/>
    </source>
</evidence>
<comment type="subunit">
    <text evidence="4">Toroid-shaped homodecamer, composed of two pentamers of five dimers.</text>
</comment>
<dbReference type="NCBIfam" id="NF006826">
    <property type="entry name" value="PRK09347.1-3"/>
    <property type="match status" value="1"/>
</dbReference>
<keyword evidence="11" id="KW-1185">Reference proteome</keyword>
<dbReference type="PANTHER" id="PTHR11109">
    <property type="entry name" value="GTP CYCLOHYDROLASE I"/>
    <property type="match status" value="1"/>
</dbReference>
<evidence type="ECO:0000256" key="2">
    <source>
        <dbReference type="ARBA" id="ARBA00005080"/>
    </source>
</evidence>
<dbReference type="NCBIfam" id="NF006825">
    <property type="entry name" value="PRK09347.1-2"/>
    <property type="match status" value="1"/>
</dbReference>
<dbReference type="GO" id="GO:0005525">
    <property type="term" value="F:GTP binding"/>
    <property type="evidence" value="ECO:0007669"/>
    <property type="project" value="UniProtKB-KW"/>
</dbReference>
<dbReference type="EC" id="3.5.4.16" evidence="8"/>
<keyword evidence="5 8" id="KW-0554">One-carbon metabolism</keyword>
<dbReference type="RefSeq" id="WP_189987503.1">
    <property type="nucleotide sequence ID" value="NZ_BMZS01000002.1"/>
</dbReference>
<evidence type="ECO:0000256" key="6">
    <source>
        <dbReference type="ARBA" id="ARBA00022801"/>
    </source>
</evidence>
<dbReference type="PROSITE" id="PS00860">
    <property type="entry name" value="GTP_CYCLOHYDROL_1_2"/>
    <property type="match status" value="1"/>
</dbReference>
<dbReference type="EMBL" id="BMZS01000002">
    <property type="protein sequence ID" value="GHD41993.1"/>
    <property type="molecule type" value="Genomic_DNA"/>
</dbReference>
<evidence type="ECO:0000313" key="10">
    <source>
        <dbReference type="EMBL" id="GHD41993.1"/>
    </source>
</evidence>
<dbReference type="PANTHER" id="PTHR11109:SF7">
    <property type="entry name" value="GTP CYCLOHYDROLASE 1"/>
    <property type="match status" value="1"/>
</dbReference>
<keyword evidence="6 8" id="KW-0378">Hydrolase</keyword>
<dbReference type="FunFam" id="3.30.1130.10:FF:000001">
    <property type="entry name" value="GTP cyclohydrolase 1"/>
    <property type="match status" value="1"/>
</dbReference>
<sequence>MNDTDLPKLSGRLPSTLDDGAVDDPRFRAAEDGIRALLAAIGEDPGRDGLRDTPARVVRAFAEYCAGYAQDPVALLRKTFDEVSGYRDLVILTDIDFVSHCEHHLAPIVGRAHIAYLPSKAVVGISKLARVVDAYARRLQIQERMTAQIAGCIEAGLAPSGVGVVVDAEHGCMTLRGVNKRAPRLRTQAFTGRLADDPRLQQRLLDAIPTTW</sequence>
<dbReference type="InterPro" id="IPR001474">
    <property type="entry name" value="GTP_CycHdrlase_I"/>
</dbReference>
<dbReference type="Gene3D" id="3.30.1130.10">
    <property type="match status" value="1"/>
</dbReference>
<dbReference type="HAMAP" id="MF_00223">
    <property type="entry name" value="FolE"/>
    <property type="match status" value="1"/>
</dbReference>
<dbReference type="GO" id="GO:0046654">
    <property type="term" value="P:tetrahydrofolate biosynthetic process"/>
    <property type="evidence" value="ECO:0007669"/>
    <property type="project" value="UniProtKB-UniRule"/>
</dbReference>
<keyword evidence="8" id="KW-0547">Nucleotide-binding</keyword>
<evidence type="ECO:0000256" key="8">
    <source>
        <dbReference type="HAMAP-Rule" id="MF_00223"/>
    </source>
</evidence>
<feature type="binding site" evidence="8">
    <location>
        <position position="172"/>
    </location>
    <ligand>
        <name>Zn(2+)</name>
        <dbReference type="ChEBI" id="CHEBI:29105"/>
    </ligand>
</feature>
<reference evidence="10" key="2">
    <citation type="submission" date="2020-09" db="EMBL/GenBank/DDBJ databases">
        <authorList>
            <person name="Sun Q."/>
            <person name="Kim S."/>
        </authorList>
    </citation>
    <scope>NUCLEOTIDE SEQUENCE</scope>
    <source>
        <strain evidence="10">KCTC 42651</strain>
    </source>
</reference>
<accession>A0A919CPA0</accession>
<dbReference type="InterPro" id="IPR043134">
    <property type="entry name" value="GTP-CH-I_N"/>
</dbReference>
<evidence type="ECO:0000256" key="7">
    <source>
        <dbReference type="ARBA" id="ARBA00023134"/>
    </source>
</evidence>
<feature type="binding site" evidence="8">
    <location>
        <position position="104"/>
    </location>
    <ligand>
        <name>Zn(2+)</name>
        <dbReference type="ChEBI" id="CHEBI:29105"/>
    </ligand>
</feature>
<keyword evidence="8" id="KW-0862">Zinc</keyword>
<dbReference type="GO" id="GO:0003934">
    <property type="term" value="F:GTP cyclohydrolase I activity"/>
    <property type="evidence" value="ECO:0007669"/>
    <property type="project" value="UniProtKB-UniRule"/>
</dbReference>
<comment type="pathway">
    <text evidence="2 8">Cofactor biosynthesis; 7,8-dihydroneopterin triphosphate biosynthesis; 7,8-dihydroneopterin triphosphate from GTP: step 1/1.</text>
</comment>
<dbReference type="Pfam" id="PF01227">
    <property type="entry name" value="GTP_cyclohydroI"/>
    <property type="match status" value="1"/>
</dbReference>
<reference evidence="10" key="1">
    <citation type="journal article" date="2014" name="Int. J. Syst. Evol. Microbiol.">
        <title>Complete genome sequence of Corynebacterium casei LMG S-19264T (=DSM 44701T), isolated from a smear-ripened cheese.</title>
        <authorList>
            <consortium name="US DOE Joint Genome Institute (JGI-PGF)"/>
            <person name="Walter F."/>
            <person name="Albersmeier A."/>
            <person name="Kalinowski J."/>
            <person name="Ruckert C."/>
        </authorList>
    </citation>
    <scope>NUCLEOTIDE SEQUENCE</scope>
    <source>
        <strain evidence="10">KCTC 42651</strain>
    </source>
</reference>
<gene>
    <name evidence="8 10" type="primary">folE</name>
    <name evidence="10" type="ORF">GCM10017083_06480</name>
</gene>
<dbReference type="InterPro" id="IPR018234">
    <property type="entry name" value="GTP_CycHdrlase_I_CS"/>
</dbReference>
<dbReference type="GO" id="GO:0006730">
    <property type="term" value="P:one-carbon metabolic process"/>
    <property type="evidence" value="ECO:0007669"/>
    <property type="project" value="UniProtKB-UniRule"/>
</dbReference>
<name>A0A919CPA0_9PROT</name>
<evidence type="ECO:0000256" key="4">
    <source>
        <dbReference type="ARBA" id="ARBA00011857"/>
    </source>
</evidence>
<keyword evidence="7 8" id="KW-0342">GTP-binding</keyword>
<evidence type="ECO:0000259" key="9">
    <source>
        <dbReference type="Pfam" id="PF01227"/>
    </source>
</evidence>
<dbReference type="InterPro" id="IPR020602">
    <property type="entry name" value="GTP_CycHdrlase_I_dom"/>
</dbReference>
<feature type="binding site" evidence="8">
    <location>
        <position position="101"/>
    </location>
    <ligand>
        <name>Zn(2+)</name>
        <dbReference type="ChEBI" id="CHEBI:29105"/>
    </ligand>
</feature>
<dbReference type="GO" id="GO:0005737">
    <property type="term" value="C:cytoplasm"/>
    <property type="evidence" value="ECO:0007669"/>
    <property type="project" value="TreeGrafter"/>
</dbReference>
<evidence type="ECO:0000256" key="1">
    <source>
        <dbReference type="ARBA" id="ARBA00001052"/>
    </source>
</evidence>
<dbReference type="SUPFAM" id="SSF55620">
    <property type="entry name" value="Tetrahydrobiopterin biosynthesis enzymes-like"/>
    <property type="match status" value="1"/>
</dbReference>
<keyword evidence="8" id="KW-0479">Metal-binding</keyword>
<evidence type="ECO:0000313" key="11">
    <source>
        <dbReference type="Proteomes" id="UP000630353"/>
    </source>
</evidence>
<dbReference type="InterPro" id="IPR043133">
    <property type="entry name" value="GTP-CH-I_C/QueF"/>
</dbReference>
<comment type="similarity">
    <text evidence="3 8">Belongs to the GTP cyclohydrolase I family.</text>
</comment>
<comment type="caution">
    <text evidence="10">The sequence shown here is derived from an EMBL/GenBank/DDBJ whole genome shotgun (WGS) entry which is preliminary data.</text>
</comment>
<comment type="subunit">
    <text evidence="8">Homopolymer.</text>
</comment>
<proteinExistence type="inferred from homology"/>
<dbReference type="GO" id="GO:0008270">
    <property type="term" value="F:zinc ion binding"/>
    <property type="evidence" value="ECO:0007669"/>
    <property type="project" value="UniProtKB-UniRule"/>
</dbReference>